<accession>A0ABQ3QTV0</accession>
<organism evidence="2 3">
    <name type="scientific">Streptomyces violascens</name>
    <dbReference type="NCBI Taxonomy" id="67381"/>
    <lineage>
        <taxon>Bacteria</taxon>
        <taxon>Bacillati</taxon>
        <taxon>Actinomycetota</taxon>
        <taxon>Actinomycetes</taxon>
        <taxon>Kitasatosporales</taxon>
        <taxon>Streptomycetaceae</taxon>
        <taxon>Streptomyces</taxon>
    </lineage>
</organism>
<feature type="signal peptide" evidence="1">
    <location>
        <begin position="1"/>
        <end position="30"/>
    </location>
</feature>
<evidence type="ECO:0000313" key="3">
    <source>
        <dbReference type="Proteomes" id="UP001050808"/>
    </source>
</evidence>
<evidence type="ECO:0000256" key="1">
    <source>
        <dbReference type="SAM" id="SignalP"/>
    </source>
</evidence>
<dbReference type="Proteomes" id="UP001050808">
    <property type="component" value="Unassembled WGS sequence"/>
</dbReference>
<sequence>MRTRNFSGRVAASAAAVLAVVFGAAGAAHAVGGSSPAASSHDVSSVHGRLAAPGATLTDASITFFTLDDNKDSDTLLSIQVLDRNNKVAASATGFFGQFGDGTTRPVTLKVRSGFTWDALQAGHLRLNIQPHGDDTWKFGYELDLNFSDGDFAPTIANRLSLSEDNKTRLDPLQF</sequence>
<proteinExistence type="predicted"/>
<gene>
    <name evidence="2" type="ORF">Sviol_50980</name>
</gene>
<keyword evidence="3" id="KW-1185">Reference proteome</keyword>
<dbReference type="EMBL" id="BNDY01000017">
    <property type="protein sequence ID" value="GHI40690.1"/>
    <property type="molecule type" value="Genomic_DNA"/>
</dbReference>
<keyword evidence="1" id="KW-0732">Signal</keyword>
<reference evidence="2" key="1">
    <citation type="submission" date="2024-05" db="EMBL/GenBank/DDBJ databases">
        <title>Whole genome shotgun sequence of Streptomyces violascens NBRC 12920.</title>
        <authorList>
            <person name="Komaki H."/>
            <person name="Tamura T."/>
        </authorList>
    </citation>
    <scope>NUCLEOTIDE SEQUENCE</scope>
    <source>
        <strain evidence="2">NBRC 12920</strain>
    </source>
</reference>
<name>A0ABQ3QTV0_9ACTN</name>
<feature type="chain" id="PRO_5046772469" description="PLAT domain-containing protein" evidence="1">
    <location>
        <begin position="31"/>
        <end position="175"/>
    </location>
</feature>
<evidence type="ECO:0008006" key="4">
    <source>
        <dbReference type="Google" id="ProtNLM"/>
    </source>
</evidence>
<protein>
    <recommendedName>
        <fullName evidence="4">PLAT domain-containing protein</fullName>
    </recommendedName>
</protein>
<evidence type="ECO:0000313" key="2">
    <source>
        <dbReference type="EMBL" id="GHI40690.1"/>
    </source>
</evidence>
<comment type="caution">
    <text evidence="2">The sequence shown here is derived from an EMBL/GenBank/DDBJ whole genome shotgun (WGS) entry which is preliminary data.</text>
</comment>